<organism evidence="1 2">
    <name type="scientific">Protea cynaroides</name>
    <dbReference type="NCBI Taxonomy" id="273540"/>
    <lineage>
        <taxon>Eukaryota</taxon>
        <taxon>Viridiplantae</taxon>
        <taxon>Streptophyta</taxon>
        <taxon>Embryophyta</taxon>
        <taxon>Tracheophyta</taxon>
        <taxon>Spermatophyta</taxon>
        <taxon>Magnoliopsida</taxon>
        <taxon>Proteales</taxon>
        <taxon>Proteaceae</taxon>
        <taxon>Protea</taxon>
    </lineage>
</organism>
<dbReference type="AlphaFoldDB" id="A0A9Q0KK78"/>
<evidence type="ECO:0000313" key="2">
    <source>
        <dbReference type="Proteomes" id="UP001141806"/>
    </source>
</evidence>
<sequence>MWQHDGGSNDVISQYRTNSVSSTPTLFCGNSVHCYCPLGAKASIGKGGPGLALRFLLSIRSWCSRIGIYILDSCMAGLWCYFYTLQNFFSWLKSDGAQANGYLRQTDRRRRFSLSKGFCNREMQGWNSCREFSLVDSDGVGQKL</sequence>
<proteinExistence type="predicted"/>
<comment type="caution">
    <text evidence="1">The sequence shown here is derived from an EMBL/GenBank/DDBJ whole genome shotgun (WGS) entry which is preliminary data.</text>
</comment>
<accession>A0A9Q0KK78</accession>
<name>A0A9Q0KK78_9MAGN</name>
<gene>
    <name evidence="1" type="ORF">NE237_004820</name>
</gene>
<dbReference type="EMBL" id="JAMYWD010000005">
    <property type="protein sequence ID" value="KAJ4971721.1"/>
    <property type="molecule type" value="Genomic_DNA"/>
</dbReference>
<evidence type="ECO:0000313" key="1">
    <source>
        <dbReference type="EMBL" id="KAJ4971721.1"/>
    </source>
</evidence>
<reference evidence="1" key="1">
    <citation type="journal article" date="2023" name="Plant J.">
        <title>The genome of the king protea, Protea cynaroides.</title>
        <authorList>
            <person name="Chang J."/>
            <person name="Duong T.A."/>
            <person name="Schoeman C."/>
            <person name="Ma X."/>
            <person name="Roodt D."/>
            <person name="Barker N."/>
            <person name="Li Z."/>
            <person name="Van de Peer Y."/>
            <person name="Mizrachi E."/>
        </authorList>
    </citation>
    <scope>NUCLEOTIDE SEQUENCE</scope>
    <source>
        <tissue evidence="1">Young leaves</tissue>
    </source>
</reference>
<dbReference type="Proteomes" id="UP001141806">
    <property type="component" value="Unassembled WGS sequence"/>
</dbReference>
<protein>
    <submittedName>
        <fullName evidence="1">Uncharacterized protein</fullName>
    </submittedName>
</protein>
<keyword evidence="2" id="KW-1185">Reference proteome</keyword>